<gene>
    <name evidence="3" type="ORF">DWE98_11535</name>
</gene>
<name>A0A370L7R8_9HYPH</name>
<dbReference type="Gene3D" id="1.10.287.1490">
    <property type="match status" value="1"/>
</dbReference>
<evidence type="ECO:0000313" key="3">
    <source>
        <dbReference type="EMBL" id="RDJ25358.1"/>
    </source>
</evidence>
<dbReference type="PANTHER" id="PTHR43941">
    <property type="entry name" value="STRUCTURAL MAINTENANCE OF CHROMOSOMES PROTEIN 2"/>
    <property type="match status" value="1"/>
</dbReference>
<dbReference type="RefSeq" id="WP_114829405.1">
    <property type="nucleotide sequence ID" value="NZ_QQTO01000021.1"/>
</dbReference>
<evidence type="ECO:0000256" key="2">
    <source>
        <dbReference type="SAM" id="MobiDB-lite"/>
    </source>
</evidence>
<dbReference type="OrthoDB" id="7826912at2"/>
<feature type="coiled-coil region" evidence="1">
    <location>
        <begin position="183"/>
        <end position="210"/>
    </location>
</feature>
<dbReference type="PANTHER" id="PTHR43941:SF1">
    <property type="entry name" value="STRUCTURAL MAINTENANCE OF CHROMOSOMES PROTEIN 2"/>
    <property type="match status" value="1"/>
</dbReference>
<organism evidence="3 4">
    <name type="scientific">Bosea caraganae</name>
    <dbReference type="NCBI Taxonomy" id="2763117"/>
    <lineage>
        <taxon>Bacteria</taxon>
        <taxon>Pseudomonadati</taxon>
        <taxon>Pseudomonadota</taxon>
        <taxon>Alphaproteobacteria</taxon>
        <taxon>Hyphomicrobiales</taxon>
        <taxon>Boseaceae</taxon>
        <taxon>Bosea</taxon>
    </lineage>
</organism>
<protein>
    <submittedName>
        <fullName evidence="3">Uncharacterized protein</fullName>
    </submittedName>
</protein>
<keyword evidence="1" id="KW-0175">Coiled coil</keyword>
<feature type="region of interest" description="Disordered" evidence="2">
    <location>
        <begin position="377"/>
        <end position="399"/>
    </location>
</feature>
<accession>A0A370L7R8</accession>
<reference evidence="4" key="1">
    <citation type="submission" date="2018-07" db="EMBL/GenBank/DDBJ databases">
        <authorList>
            <person name="Safronova V.I."/>
            <person name="Chirak E.R."/>
            <person name="Sazanova A.L."/>
        </authorList>
    </citation>
    <scope>NUCLEOTIDE SEQUENCE [LARGE SCALE GENOMIC DNA]</scope>
    <source>
        <strain evidence="4">RCAM04685</strain>
    </source>
</reference>
<sequence length="420" mass="45435">MIEAVMLVVLGFLSASLMALAALPALARRADRLARRRAEAAFPLSLAEIAADRDHLRAELAVQARALEQKADSGFAAKAGAMGEVGRRDMTIGRLERELGERNTRIAGLETDLSSTRTDLAGTRDALTKETAAHAGTATALEGRVNDLAALERNLAEVRSALSGTGSDLDARTNELSETRNTLGRIESVLAEREKELAQLRREHDGIKVAQVESRTQILVLEGKGGDLADKLAAKERAYDETAAALKAMIVDRDSERLRADALNARAAEAEAGLAAASARSSEAAAEIVRLEAAIKQQDKARDVEEQDRLALATELTQVKATGEAERQRLKEEAAQMHEDLREREGRLETVHAEVQTLKGALAQVRADLARSKRELSQLRKQERGGGEAGSQNDNAALRQEIVKIAERLMTMPPKQEAAE</sequence>
<dbReference type="EMBL" id="QQTP01000005">
    <property type="protein sequence ID" value="RDJ25358.1"/>
    <property type="molecule type" value="Genomic_DNA"/>
</dbReference>
<dbReference type="Proteomes" id="UP000255207">
    <property type="component" value="Unassembled WGS sequence"/>
</dbReference>
<proteinExistence type="predicted"/>
<evidence type="ECO:0000313" key="4">
    <source>
        <dbReference type="Proteomes" id="UP000255207"/>
    </source>
</evidence>
<keyword evidence="4" id="KW-1185">Reference proteome</keyword>
<feature type="compositionally biased region" description="Basic and acidic residues" evidence="2">
    <location>
        <begin position="377"/>
        <end position="386"/>
    </location>
</feature>
<dbReference type="AlphaFoldDB" id="A0A370L7R8"/>
<evidence type="ECO:0000256" key="1">
    <source>
        <dbReference type="SAM" id="Coils"/>
    </source>
</evidence>
<comment type="caution">
    <text evidence="3">The sequence shown here is derived from an EMBL/GenBank/DDBJ whole genome shotgun (WGS) entry which is preliminary data.</text>
</comment>